<proteinExistence type="predicted"/>
<dbReference type="InterPro" id="IPR029063">
    <property type="entry name" value="SAM-dependent_MTases_sf"/>
</dbReference>
<keyword evidence="3" id="KW-0949">S-adenosyl-L-methionine</keyword>
<keyword evidence="1" id="KW-0489">Methyltransferase</keyword>
<dbReference type="Gene3D" id="3.40.50.150">
    <property type="entry name" value="Vaccinia Virus protein VP39"/>
    <property type="match status" value="1"/>
</dbReference>
<keyword evidence="2" id="KW-0808">Transferase</keyword>
<dbReference type="EMBL" id="BRVS01000001">
    <property type="protein sequence ID" value="GLB65716.1"/>
    <property type="molecule type" value="Genomic_DNA"/>
</dbReference>
<evidence type="ECO:0000256" key="3">
    <source>
        <dbReference type="ARBA" id="ARBA00022691"/>
    </source>
</evidence>
<accession>A0ABQ5MP39</accession>
<evidence type="ECO:0000313" key="5">
    <source>
        <dbReference type="EMBL" id="GLB65716.1"/>
    </source>
</evidence>
<evidence type="ECO:0000313" key="6">
    <source>
        <dbReference type="Proteomes" id="UP001209654"/>
    </source>
</evidence>
<dbReference type="PANTHER" id="PTHR43464:SF19">
    <property type="entry name" value="UBIQUINONE BIOSYNTHESIS O-METHYLTRANSFERASE, MITOCHONDRIAL"/>
    <property type="match status" value="1"/>
</dbReference>
<evidence type="ECO:0000256" key="1">
    <source>
        <dbReference type="ARBA" id="ARBA00022603"/>
    </source>
</evidence>
<dbReference type="Proteomes" id="UP001209654">
    <property type="component" value="Unassembled WGS sequence"/>
</dbReference>
<dbReference type="InterPro" id="IPR041698">
    <property type="entry name" value="Methyltransf_25"/>
</dbReference>
<gene>
    <name evidence="5" type="ORF">AHIS1636_01550</name>
</gene>
<keyword evidence="6" id="KW-1185">Reference proteome</keyword>
<dbReference type="SUPFAM" id="SSF53335">
    <property type="entry name" value="S-adenosyl-L-methionine-dependent methyltransferases"/>
    <property type="match status" value="1"/>
</dbReference>
<name>A0ABQ5MP39_9MICC</name>
<evidence type="ECO:0000259" key="4">
    <source>
        <dbReference type="Pfam" id="PF13649"/>
    </source>
</evidence>
<dbReference type="CDD" id="cd02440">
    <property type="entry name" value="AdoMet_MTases"/>
    <property type="match status" value="1"/>
</dbReference>
<protein>
    <recommendedName>
        <fullName evidence="4">Methyltransferase domain-containing protein</fullName>
    </recommendedName>
</protein>
<comment type="caution">
    <text evidence="5">The sequence shown here is derived from an EMBL/GenBank/DDBJ whole genome shotgun (WGS) entry which is preliminary data.</text>
</comment>
<evidence type="ECO:0000256" key="2">
    <source>
        <dbReference type="ARBA" id="ARBA00022679"/>
    </source>
</evidence>
<sequence length="189" mass="20887">MGNPGNEPDRDPDRDAKRDEFIRQLTSERRHQLLEIGCGDGEDGLAFKAAGINYTGVDSSEANVRAARARHLEASVAVPDSLPFADRTFDAAWCMGTLIHVSNTELYGVLDEFLRVLKPGAPLAVGLRSGEDEERLDLVDGYATRLFSSLRSDETVLSLFEPHGSVKDFTTWESPGQPGHFQYFILAKF</sequence>
<reference evidence="5 6" key="1">
    <citation type="journal article" date="2023" name="Int. J. Syst. Evol. Microbiol.">
        <title>Arthrobacter mangrovi sp. nov., an actinobacterium isolated from the rhizosphere of a mangrove.</title>
        <authorList>
            <person name="Hamada M."/>
            <person name="Saitou S."/>
            <person name="Enomoto N."/>
            <person name="Nanri K."/>
            <person name="Hidaka K."/>
            <person name="Miura T."/>
            <person name="Tamura T."/>
        </authorList>
    </citation>
    <scope>NUCLEOTIDE SEQUENCE [LARGE SCALE GENOMIC DNA]</scope>
    <source>
        <strain evidence="5 6">NBRC 112813</strain>
    </source>
</reference>
<dbReference type="Pfam" id="PF13649">
    <property type="entry name" value="Methyltransf_25"/>
    <property type="match status" value="1"/>
</dbReference>
<feature type="domain" description="Methyltransferase" evidence="4">
    <location>
        <begin position="34"/>
        <end position="120"/>
    </location>
</feature>
<organism evidence="5 6">
    <name type="scientific">Arthrobacter mangrovi</name>
    <dbReference type="NCBI Taxonomy" id="2966350"/>
    <lineage>
        <taxon>Bacteria</taxon>
        <taxon>Bacillati</taxon>
        <taxon>Actinomycetota</taxon>
        <taxon>Actinomycetes</taxon>
        <taxon>Micrococcales</taxon>
        <taxon>Micrococcaceae</taxon>
        <taxon>Arthrobacter</taxon>
    </lineage>
</organism>
<dbReference type="RefSeq" id="WP_264793895.1">
    <property type="nucleotide sequence ID" value="NZ_BRVS01000001.1"/>
</dbReference>
<dbReference type="PANTHER" id="PTHR43464">
    <property type="entry name" value="METHYLTRANSFERASE"/>
    <property type="match status" value="1"/>
</dbReference>